<proteinExistence type="predicted"/>
<feature type="domain" description="DJ-1/PfpI" evidence="1">
    <location>
        <begin position="7"/>
        <end position="80"/>
    </location>
</feature>
<comment type="caution">
    <text evidence="2">The sequence shown here is derived from an EMBL/GenBank/DDBJ whole genome shotgun (WGS) entry which is preliminary data.</text>
</comment>
<dbReference type="Gene3D" id="3.40.50.880">
    <property type="match status" value="1"/>
</dbReference>
<reference evidence="3" key="1">
    <citation type="journal article" date="2019" name="Int. J. Syst. Evol. Microbiol.">
        <title>The Global Catalogue of Microorganisms (GCM) 10K type strain sequencing project: providing services to taxonomists for standard genome sequencing and annotation.</title>
        <authorList>
            <consortium name="The Broad Institute Genomics Platform"/>
            <consortium name="The Broad Institute Genome Sequencing Center for Infectious Disease"/>
            <person name="Wu L."/>
            <person name="Ma J."/>
        </authorList>
    </citation>
    <scope>NUCLEOTIDE SEQUENCE [LARGE SCALE GENOMIC DNA]</scope>
    <source>
        <strain evidence="3">JCM 32148</strain>
    </source>
</reference>
<keyword evidence="3" id="KW-1185">Reference proteome</keyword>
<accession>A0ABW3A7S5</accession>
<protein>
    <submittedName>
        <fullName evidence="2">DJ-1/PfpI family protein</fullName>
    </submittedName>
</protein>
<dbReference type="EMBL" id="JBHTHM010001500">
    <property type="protein sequence ID" value="MFD0786674.1"/>
    <property type="molecule type" value="Genomic_DNA"/>
</dbReference>
<dbReference type="PANTHER" id="PTHR43130:SF3">
    <property type="entry name" value="HTH-TYPE TRANSCRIPTIONAL REGULATOR RV1931C"/>
    <property type="match status" value="1"/>
</dbReference>
<evidence type="ECO:0000259" key="1">
    <source>
        <dbReference type="Pfam" id="PF01965"/>
    </source>
</evidence>
<evidence type="ECO:0000313" key="3">
    <source>
        <dbReference type="Proteomes" id="UP001597053"/>
    </source>
</evidence>
<dbReference type="InterPro" id="IPR029062">
    <property type="entry name" value="Class_I_gatase-like"/>
</dbReference>
<dbReference type="InterPro" id="IPR002818">
    <property type="entry name" value="DJ-1/PfpI"/>
</dbReference>
<dbReference type="Proteomes" id="UP001597053">
    <property type="component" value="Unassembled WGS sequence"/>
</dbReference>
<dbReference type="InterPro" id="IPR052158">
    <property type="entry name" value="INH-QAR"/>
</dbReference>
<feature type="non-terminal residue" evidence="2">
    <location>
        <position position="92"/>
    </location>
</feature>
<sequence length="92" mass="9663">MTGQGPHRVGVVVFDGVQLLDVSGPVDVFDAATRRGAHYTVQLIGWRSTQVRTSSGVRLTADTTLDEAGPVDTLVLTGADDLSALPDTADVR</sequence>
<dbReference type="Pfam" id="PF01965">
    <property type="entry name" value="DJ-1_PfpI"/>
    <property type="match status" value="1"/>
</dbReference>
<dbReference type="PANTHER" id="PTHR43130">
    <property type="entry name" value="ARAC-FAMILY TRANSCRIPTIONAL REGULATOR"/>
    <property type="match status" value="1"/>
</dbReference>
<organism evidence="2 3">
    <name type="scientific">Micromonospora azadirachtae</name>
    <dbReference type="NCBI Taxonomy" id="1970735"/>
    <lineage>
        <taxon>Bacteria</taxon>
        <taxon>Bacillati</taxon>
        <taxon>Actinomycetota</taxon>
        <taxon>Actinomycetes</taxon>
        <taxon>Micromonosporales</taxon>
        <taxon>Micromonosporaceae</taxon>
        <taxon>Micromonospora</taxon>
    </lineage>
</organism>
<name>A0ABW3A7S5_9ACTN</name>
<dbReference type="SUPFAM" id="SSF52317">
    <property type="entry name" value="Class I glutamine amidotransferase-like"/>
    <property type="match status" value="1"/>
</dbReference>
<evidence type="ECO:0000313" key="2">
    <source>
        <dbReference type="EMBL" id="MFD0786674.1"/>
    </source>
</evidence>
<gene>
    <name evidence="2" type="ORF">ACFQZ8_22470</name>
</gene>